<reference evidence="2 3" key="1">
    <citation type="journal article" date="2020" name="Cell">
        <title>Large-Scale Comparative Analyses of Tick Genomes Elucidate Their Genetic Diversity and Vector Capacities.</title>
        <authorList>
            <consortium name="Tick Genome and Microbiome Consortium (TIGMIC)"/>
            <person name="Jia N."/>
            <person name="Wang J."/>
            <person name="Shi W."/>
            <person name="Du L."/>
            <person name="Sun Y."/>
            <person name="Zhan W."/>
            <person name="Jiang J.F."/>
            <person name="Wang Q."/>
            <person name="Zhang B."/>
            <person name="Ji P."/>
            <person name="Bell-Sakyi L."/>
            <person name="Cui X.M."/>
            <person name="Yuan T.T."/>
            <person name="Jiang B.G."/>
            <person name="Yang W.F."/>
            <person name="Lam T.T."/>
            <person name="Chang Q.C."/>
            <person name="Ding S.J."/>
            <person name="Wang X.J."/>
            <person name="Zhu J.G."/>
            <person name="Ruan X.D."/>
            <person name="Zhao L."/>
            <person name="Wei J.T."/>
            <person name="Ye R.Z."/>
            <person name="Que T.C."/>
            <person name="Du C.H."/>
            <person name="Zhou Y.H."/>
            <person name="Cheng J.X."/>
            <person name="Dai P.F."/>
            <person name="Guo W.B."/>
            <person name="Han X.H."/>
            <person name="Huang E.J."/>
            <person name="Li L.F."/>
            <person name="Wei W."/>
            <person name="Gao Y.C."/>
            <person name="Liu J.Z."/>
            <person name="Shao H.Z."/>
            <person name="Wang X."/>
            <person name="Wang C.C."/>
            <person name="Yang T.C."/>
            <person name="Huo Q.B."/>
            <person name="Li W."/>
            <person name="Chen H.Y."/>
            <person name="Chen S.E."/>
            <person name="Zhou L.G."/>
            <person name="Ni X.B."/>
            <person name="Tian J.H."/>
            <person name="Sheng Y."/>
            <person name="Liu T."/>
            <person name="Pan Y.S."/>
            <person name="Xia L.Y."/>
            <person name="Li J."/>
            <person name="Zhao F."/>
            <person name="Cao W.C."/>
        </authorList>
    </citation>
    <scope>NUCLEOTIDE SEQUENCE [LARGE SCALE GENOMIC DNA]</scope>
    <source>
        <strain evidence="2">HaeL-2018</strain>
    </source>
</reference>
<accession>A0A9J6FEU0</accession>
<evidence type="ECO:0000313" key="2">
    <source>
        <dbReference type="EMBL" id="KAH9360856.1"/>
    </source>
</evidence>
<dbReference type="Proteomes" id="UP000821853">
    <property type="component" value="Chromosome 1"/>
</dbReference>
<gene>
    <name evidence="2" type="ORF">HPB48_009350</name>
</gene>
<dbReference type="EMBL" id="JABSTR010000001">
    <property type="protein sequence ID" value="KAH9360856.1"/>
    <property type="molecule type" value="Genomic_DNA"/>
</dbReference>
<keyword evidence="1" id="KW-0732">Signal</keyword>
<name>A0A9J6FEU0_HAELO</name>
<protein>
    <submittedName>
        <fullName evidence="2">Uncharacterized protein</fullName>
    </submittedName>
</protein>
<evidence type="ECO:0000256" key="1">
    <source>
        <dbReference type="SAM" id="SignalP"/>
    </source>
</evidence>
<proteinExistence type="predicted"/>
<feature type="chain" id="PRO_5039947886" evidence="1">
    <location>
        <begin position="21"/>
        <end position="169"/>
    </location>
</feature>
<dbReference type="VEuPathDB" id="VectorBase:HLOH_060101"/>
<dbReference type="AlphaFoldDB" id="A0A9J6FEU0"/>
<organism evidence="2 3">
    <name type="scientific">Haemaphysalis longicornis</name>
    <name type="common">Bush tick</name>
    <dbReference type="NCBI Taxonomy" id="44386"/>
    <lineage>
        <taxon>Eukaryota</taxon>
        <taxon>Metazoa</taxon>
        <taxon>Ecdysozoa</taxon>
        <taxon>Arthropoda</taxon>
        <taxon>Chelicerata</taxon>
        <taxon>Arachnida</taxon>
        <taxon>Acari</taxon>
        <taxon>Parasitiformes</taxon>
        <taxon>Ixodida</taxon>
        <taxon>Ixodoidea</taxon>
        <taxon>Ixodidae</taxon>
        <taxon>Haemaphysalinae</taxon>
        <taxon>Haemaphysalis</taxon>
    </lineage>
</organism>
<keyword evidence="3" id="KW-1185">Reference proteome</keyword>
<feature type="signal peptide" evidence="1">
    <location>
        <begin position="1"/>
        <end position="20"/>
    </location>
</feature>
<evidence type="ECO:0000313" key="3">
    <source>
        <dbReference type="Proteomes" id="UP000821853"/>
    </source>
</evidence>
<comment type="caution">
    <text evidence="2">The sequence shown here is derived from an EMBL/GenBank/DDBJ whole genome shotgun (WGS) entry which is preliminary data.</text>
</comment>
<sequence length="169" mass="18157">MPGALRRCLTSAAAAVSVGALPCPLALPPPPTSGFPPKDATTRPLNLLVHCLPSPAFPPWAGDVAGPLSSEGALARHLGLISNAAALCERQVDAVFRLSLDVAAIEREREERERERERRCGERSCRVYVGVAGEQRPGVHELTRRGLPAGHNSARRLHLPEVRQGCRGR</sequence>